<comment type="caution">
    <text evidence="4">The sequence shown here is derived from an EMBL/GenBank/DDBJ whole genome shotgun (WGS) entry which is preliminary data.</text>
</comment>
<dbReference type="NCBIfam" id="TIGR00377">
    <property type="entry name" value="ant_ant_sig"/>
    <property type="match status" value="1"/>
</dbReference>
<dbReference type="InterPro" id="IPR036513">
    <property type="entry name" value="STAS_dom_sf"/>
</dbReference>
<dbReference type="SUPFAM" id="SSF52091">
    <property type="entry name" value="SpoIIaa-like"/>
    <property type="match status" value="1"/>
</dbReference>
<dbReference type="Gene3D" id="3.30.750.24">
    <property type="entry name" value="STAS domain"/>
    <property type="match status" value="1"/>
</dbReference>
<evidence type="ECO:0000256" key="1">
    <source>
        <dbReference type="ARBA" id="ARBA00009013"/>
    </source>
</evidence>
<evidence type="ECO:0000256" key="2">
    <source>
        <dbReference type="RuleBase" id="RU003749"/>
    </source>
</evidence>
<dbReference type="RefSeq" id="WP_285608558.1">
    <property type="nucleotide sequence ID" value="NZ_BSSD01000001.1"/>
</dbReference>
<feature type="domain" description="STAS" evidence="3">
    <location>
        <begin position="6"/>
        <end position="113"/>
    </location>
</feature>
<evidence type="ECO:0000313" key="4">
    <source>
        <dbReference type="EMBL" id="GLW90508.1"/>
    </source>
</evidence>
<dbReference type="EMBL" id="BSSD01000001">
    <property type="protein sequence ID" value="GLW90508.1"/>
    <property type="molecule type" value="Genomic_DNA"/>
</dbReference>
<gene>
    <name evidence="4" type="ORF">Aglo03_13240</name>
</gene>
<dbReference type="Proteomes" id="UP001165042">
    <property type="component" value="Unassembled WGS sequence"/>
</dbReference>
<sequence>MIADPLAVSATETPMGTTVAVAGEVDLGNHLPLRDALLLACARCPAGGRVVVDLTGVTFLGATGLQLLIQAYEACVHHEVALRLVATPGPIPRTLRLTGLLDGAVSLVVAVHE</sequence>
<evidence type="ECO:0000313" key="5">
    <source>
        <dbReference type="Proteomes" id="UP001165042"/>
    </source>
</evidence>
<dbReference type="CDD" id="cd07043">
    <property type="entry name" value="STAS_anti-anti-sigma_factors"/>
    <property type="match status" value="1"/>
</dbReference>
<keyword evidence="5" id="KW-1185">Reference proteome</keyword>
<proteinExistence type="inferred from homology"/>
<dbReference type="GO" id="GO:0043856">
    <property type="term" value="F:anti-sigma factor antagonist activity"/>
    <property type="evidence" value="ECO:0007669"/>
    <property type="project" value="InterPro"/>
</dbReference>
<protein>
    <recommendedName>
        <fullName evidence="2">Anti-sigma factor antagonist</fullName>
    </recommendedName>
</protein>
<dbReference type="InterPro" id="IPR002645">
    <property type="entry name" value="STAS_dom"/>
</dbReference>
<accession>A0A9W6QLK6</accession>
<dbReference type="PROSITE" id="PS50801">
    <property type="entry name" value="STAS"/>
    <property type="match status" value="1"/>
</dbReference>
<dbReference type="AlphaFoldDB" id="A0A9W6QLK6"/>
<comment type="similarity">
    <text evidence="1 2">Belongs to the anti-sigma-factor antagonist family.</text>
</comment>
<reference evidence="4" key="1">
    <citation type="submission" date="2023-02" db="EMBL/GenBank/DDBJ databases">
        <title>Actinokineospora globicatena NBRC 15670.</title>
        <authorList>
            <person name="Ichikawa N."/>
            <person name="Sato H."/>
            <person name="Tonouchi N."/>
        </authorList>
    </citation>
    <scope>NUCLEOTIDE SEQUENCE</scope>
    <source>
        <strain evidence="4">NBRC 15670</strain>
    </source>
</reference>
<dbReference type="InterPro" id="IPR003658">
    <property type="entry name" value="Anti-sigma_ant"/>
</dbReference>
<name>A0A9W6QLK6_9PSEU</name>
<organism evidence="4 5">
    <name type="scientific">Actinokineospora globicatena</name>
    <dbReference type="NCBI Taxonomy" id="103729"/>
    <lineage>
        <taxon>Bacteria</taxon>
        <taxon>Bacillati</taxon>
        <taxon>Actinomycetota</taxon>
        <taxon>Actinomycetes</taxon>
        <taxon>Pseudonocardiales</taxon>
        <taxon>Pseudonocardiaceae</taxon>
        <taxon>Actinokineospora</taxon>
    </lineage>
</organism>
<dbReference type="Pfam" id="PF01740">
    <property type="entry name" value="STAS"/>
    <property type="match status" value="1"/>
</dbReference>
<evidence type="ECO:0000259" key="3">
    <source>
        <dbReference type="PROSITE" id="PS50801"/>
    </source>
</evidence>